<name>A0A940PTC4_9MICO</name>
<dbReference type="Gene3D" id="2.60.40.3700">
    <property type="match status" value="1"/>
</dbReference>
<dbReference type="PROSITE" id="PS51318">
    <property type="entry name" value="TAT"/>
    <property type="match status" value="1"/>
</dbReference>
<gene>
    <name evidence="2" type="ORF">JOF28_000111</name>
</gene>
<evidence type="ECO:0000256" key="1">
    <source>
        <dbReference type="SAM" id="SignalP"/>
    </source>
</evidence>
<dbReference type="EMBL" id="JAFIDA010000001">
    <property type="protein sequence ID" value="MBP1324879.1"/>
    <property type="molecule type" value="Genomic_DNA"/>
</dbReference>
<sequence>MSRRSAFSTRSLLTAVAALAIAGLTLTACAAPASTTAPTTSSTESSTDAFLADHNLDGLDAAQIIEQLDTMPVADRPTDLTASVQPAALVLADTQGRETQLAMPADEVYISVAPFETQTHDCYFHSLTTCLGELANTEVQVTLTDNATGDVLVDEVQQTFDNGFVGFWIARGLEATLTIEVDGKAGTAQVSTMNTDDPTCITTLQLT</sequence>
<accession>A0A940PTC4</accession>
<dbReference type="RefSeq" id="WP_209703995.1">
    <property type="nucleotide sequence ID" value="NZ_JAFIDA010000001.1"/>
</dbReference>
<dbReference type="NCBIfam" id="NF038094">
    <property type="entry name" value="CueP_fam"/>
    <property type="match status" value="1"/>
</dbReference>
<dbReference type="InterPro" id="IPR047808">
    <property type="entry name" value="CueP-like"/>
</dbReference>
<dbReference type="AlphaFoldDB" id="A0A940PTC4"/>
<feature type="signal peptide" evidence="1">
    <location>
        <begin position="1"/>
        <end position="30"/>
    </location>
</feature>
<organism evidence="2 3">
    <name type="scientific">Leucobacter exalbidus</name>
    <dbReference type="NCBI Taxonomy" id="662960"/>
    <lineage>
        <taxon>Bacteria</taxon>
        <taxon>Bacillati</taxon>
        <taxon>Actinomycetota</taxon>
        <taxon>Actinomycetes</taxon>
        <taxon>Micrococcales</taxon>
        <taxon>Microbacteriaceae</taxon>
        <taxon>Leucobacter</taxon>
    </lineage>
</organism>
<dbReference type="PROSITE" id="PS51257">
    <property type="entry name" value="PROKAR_LIPOPROTEIN"/>
    <property type="match status" value="1"/>
</dbReference>
<feature type="chain" id="PRO_5038026623" description="CueP family metal-binding protein" evidence="1">
    <location>
        <begin position="31"/>
        <end position="207"/>
    </location>
</feature>
<dbReference type="Proteomes" id="UP000675163">
    <property type="component" value="Unassembled WGS sequence"/>
</dbReference>
<dbReference type="Pfam" id="PF21172">
    <property type="entry name" value="CueP"/>
    <property type="match status" value="1"/>
</dbReference>
<evidence type="ECO:0000313" key="2">
    <source>
        <dbReference type="EMBL" id="MBP1324879.1"/>
    </source>
</evidence>
<keyword evidence="1" id="KW-0732">Signal</keyword>
<evidence type="ECO:0008006" key="4">
    <source>
        <dbReference type="Google" id="ProtNLM"/>
    </source>
</evidence>
<reference evidence="2" key="1">
    <citation type="submission" date="2021-02" db="EMBL/GenBank/DDBJ databases">
        <title>Sequencing the genomes of 1000 actinobacteria strains.</title>
        <authorList>
            <person name="Klenk H.-P."/>
        </authorList>
    </citation>
    <scope>NUCLEOTIDE SEQUENCE</scope>
    <source>
        <strain evidence="2">DSM 22850</strain>
    </source>
</reference>
<comment type="caution">
    <text evidence="2">The sequence shown here is derived from an EMBL/GenBank/DDBJ whole genome shotgun (WGS) entry which is preliminary data.</text>
</comment>
<protein>
    <recommendedName>
        <fullName evidence="4">CueP family metal-binding protein</fullName>
    </recommendedName>
</protein>
<keyword evidence="3" id="KW-1185">Reference proteome</keyword>
<evidence type="ECO:0000313" key="3">
    <source>
        <dbReference type="Proteomes" id="UP000675163"/>
    </source>
</evidence>
<proteinExistence type="predicted"/>
<dbReference type="InterPro" id="IPR006311">
    <property type="entry name" value="TAT_signal"/>
</dbReference>